<evidence type="ECO:0000256" key="1">
    <source>
        <dbReference type="ARBA" id="ARBA00004273"/>
    </source>
</evidence>
<dbReference type="EMBL" id="JAODAN010000011">
    <property type="protein sequence ID" value="KAK1921143.1"/>
    <property type="molecule type" value="Genomic_DNA"/>
</dbReference>
<evidence type="ECO:0000256" key="3">
    <source>
        <dbReference type="ARBA" id="ARBA00023128"/>
    </source>
</evidence>
<feature type="transmembrane region" description="Helical" evidence="5">
    <location>
        <begin position="35"/>
        <end position="56"/>
    </location>
</feature>
<keyword evidence="4 5" id="KW-0472">Membrane</keyword>
<accession>A0AAD9CV32</accession>
<proteinExistence type="predicted"/>
<dbReference type="GO" id="GO:0005743">
    <property type="term" value="C:mitochondrial inner membrane"/>
    <property type="evidence" value="ECO:0007669"/>
    <property type="project" value="UniProtKB-SubCell"/>
</dbReference>
<keyword evidence="5" id="KW-0812">Transmembrane</keyword>
<evidence type="ECO:0000256" key="2">
    <source>
        <dbReference type="ARBA" id="ARBA00022792"/>
    </source>
</evidence>
<keyword evidence="7" id="KW-1185">Reference proteome</keyword>
<comment type="subcellular location">
    <subcellularLocation>
        <location evidence="1">Mitochondrion inner membrane</location>
    </subcellularLocation>
</comment>
<dbReference type="AlphaFoldDB" id="A0AAD9CV32"/>
<name>A0AAD9CV32_PAPLA</name>
<keyword evidence="2" id="KW-0999">Mitochondrion inner membrane</keyword>
<sequence>MVWKALVNAPNRVMAKQIAVQNEKVPTYMKGNHKYYYRAYLGLFAVSFGLSQWHLFQYVTGKTKAGGA</sequence>
<organism evidence="6 7">
    <name type="scientific">Papiliotrema laurentii</name>
    <name type="common">Cryptococcus laurentii</name>
    <dbReference type="NCBI Taxonomy" id="5418"/>
    <lineage>
        <taxon>Eukaryota</taxon>
        <taxon>Fungi</taxon>
        <taxon>Dikarya</taxon>
        <taxon>Basidiomycota</taxon>
        <taxon>Agaricomycotina</taxon>
        <taxon>Tremellomycetes</taxon>
        <taxon>Tremellales</taxon>
        <taxon>Rhynchogastremaceae</taxon>
        <taxon>Papiliotrema</taxon>
    </lineage>
</organism>
<evidence type="ECO:0000256" key="4">
    <source>
        <dbReference type="ARBA" id="ARBA00023136"/>
    </source>
</evidence>
<reference evidence="6" key="1">
    <citation type="submission" date="2023-02" db="EMBL/GenBank/DDBJ databases">
        <title>Identification and recombinant expression of a fungal hydrolase from Papiliotrema laurentii that hydrolyzes apple cutin and clears colloidal polyester polyurethane.</title>
        <authorList>
            <consortium name="DOE Joint Genome Institute"/>
            <person name="Roman V.A."/>
            <person name="Bojanowski C."/>
            <person name="Crable B.R."/>
            <person name="Wagner D.N."/>
            <person name="Hung C.S."/>
            <person name="Nadeau L.J."/>
            <person name="Schratz L."/>
            <person name="Haridas S."/>
            <person name="Pangilinan J."/>
            <person name="Lipzen A."/>
            <person name="Na H."/>
            <person name="Yan M."/>
            <person name="Ng V."/>
            <person name="Grigoriev I.V."/>
            <person name="Spatafora J.W."/>
            <person name="Barlow D."/>
            <person name="Biffinger J."/>
            <person name="Kelley-Loughnane N."/>
            <person name="Varaljay V.A."/>
            <person name="Crookes-Goodson W.J."/>
        </authorList>
    </citation>
    <scope>NUCLEOTIDE SEQUENCE</scope>
    <source>
        <strain evidence="6">5307AH</strain>
    </source>
</reference>
<dbReference type="Proteomes" id="UP001182556">
    <property type="component" value="Unassembled WGS sequence"/>
</dbReference>
<evidence type="ECO:0000313" key="7">
    <source>
        <dbReference type="Proteomes" id="UP001182556"/>
    </source>
</evidence>
<evidence type="ECO:0000313" key="6">
    <source>
        <dbReference type="EMBL" id="KAK1921143.1"/>
    </source>
</evidence>
<keyword evidence="3" id="KW-0496">Mitochondrion</keyword>
<protein>
    <submittedName>
        <fullName evidence="6">Uncharacterized protein</fullName>
    </submittedName>
</protein>
<gene>
    <name evidence="6" type="ORF">DB88DRAFT_513192</name>
</gene>
<dbReference type="Pfam" id="PF02238">
    <property type="entry name" value="COX7a"/>
    <property type="match status" value="1"/>
</dbReference>
<evidence type="ECO:0000256" key="5">
    <source>
        <dbReference type="SAM" id="Phobius"/>
    </source>
</evidence>
<dbReference type="InterPro" id="IPR039297">
    <property type="entry name" value="COX7a"/>
</dbReference>
<comment type="caution">
    <text evidence="6">The sequence shown here is derived from an EMBL/GenBank/DDBJ whole genome shotgun (WGS) entry which is preliminary data.</text>
</comment>
<keyword evidence="5" id="KW-1133">Transmembrane helix</keyword>